<dbReference type="Gene3D" id="1.20.1220.20">
    <property type="entry name" value="Uncharcterised protein PF01724"/>
    <property type="match status" value="1"/>
</dbReference>
<sequence length="145" mass="17453">MELNQLLYEQDFYTWTEQQAQALAQHRVENLDWEHLAEEMADLGNRHYDQLNSRLAVLIGHLLKWKYQPERQGSSWRATIREQRRKISRLLHKNPGLKSRWQEVWEEAWLDGRDLAIRETGMDESIFPEVPCFDSEQVQDEGYWP</sequence>
<dbReference type="OrthoDB" id="5769308at2"/>
<dbReference type="eggNOG" id="COG0639">
    <property type="taxonomic scope" value="Bacteria"/>
</dbReference>
<proteinExistence type="predicted"/>
<evidence type="ECO:0000313" key="2">
    <source>
        <dbReference type="Proteomes" id="UP000034681"/>
    </source>
</evidence>
<dbReference type="Pfam" id="PF01724">
    <property type="entry name" value="DUF29"/>
    <property type="match status" value="1"/>
</dbReference>
<gene>
    <name evidence="1" type="ORF">PROH_19055</name>
</gene>
<evidence type="ECO:0000313" key="1">
    <source>
        <dbReference type="EMBL" id="KKI98508.1"/>
    </source>
</evidence>
<dbReference type="AlphaFoldDB" id="A0A0M2PV27"/>
<dbReference type="PANTHER" id="PTHR34235:SF4">
    <property type="entry name" value="SLR0291 PROTEIN"/>
    <property type="match status" value="1"/>
</dbReference>
<dbReference type="EMBL" id="AJTX02000008">
    <property type="protein sequence ID" value="KKI98508.1"/>
    <property type="molecule type" value="Genomic_DNA"/>
</dbReference>
<evidence type="ECO:0008006" key="3">
    <source>
        <dbReference type="Google" id="ProtNLM"/>
    </source>
</evidence>
<dbReference type="InterPro" id="IPR002636">
    <property type="entry name" value="DUF29"/>
</dbReference>
<organism evidence="1 2">
    <name type="scientific">Prochlorothrix hollandica PCC 9006 = CALU 1027</name>
    <dbReference type="NCBI Taxonomy" id="317619"/>
    <lineage>
        <taxon>Bacteria</taxon>
        <taxon>Bacillati</taxon>
        <taxon>Cyanobacteriota</taxon>
        <taxon>Cyanophyceae</taxon>
        <taxon>Prochlorotrichales</taxon>
        <taxon>Prochlorotrichaceae</taxon>
        <taxon>Prochlorothrix</taxon>
    </lineage>
</organism>
<dbReference type="RefSeq" id="WP_016924241.1">
    <property type="nucleotide sequence ID" value="NZ_KB235938.1"/>
</dbReference>
<name>A0A0M2PV27_PROHO</name>
<accession>A0A0M2PV27</accession>
<protein>
    <recommendedName>
        <fullName evidence="3">DUF29 domain-containing protein</fullName>
    </recommendedName>
</protein>
<comment type="caution">
    <text evidence="1">The sequence shown here is derived from an EMBL/GenBank/DDBJ whole genome shotgun (WGS) entry which is preliminary data.</text>
</comment>
<dbReference type="Proteomes" id="UP000034681">
    <property type="component" value="Unassembled WGS sequence"/>
</dbReference>
<dbReference type="STRING" id="317619.GCA_000332315_02812"/>
<reference evidence="1" key="1">
    <citation type="submission" date="2012-04" db="EMBL/GenBank/DDBJ databases">
        <authorList>
            <person name="Borisov I.G."/>
            <person name="Ivanikova N.V."/>
            <person name="Pinevich A.V."/>
        </authorList>
    </citation>
    <scope>NUCLEOTIDE SEQUENCE</scope>
    <source>
        <strain evidence="1">CALU 1027</strain>
    </source>
</reference>
<dbReference type="PANTHER" id="PTHR34235">
    <property type="entry name" value="SLR1203 PROTEIN-RELATED"/>
    <property type="match status" value="1"/>
</dbReference>
<keyword evidence="2" id="KW-1185">Reference proteome</keyword>